<sequence>MQPSNNPNMTNINTINRAQPFPTRKIADNISFAVIVTNKNNTPIVKNNNPAPPKGNNLNSAPILSDAALHLFKILSQFAHDDSLHFPSLLNGIRSALPTLQLIQDDNEKAITIFEDYHAHYCSSR</sequence>
<gene>
    <name evidence="1" type="ORF">CEXT_271001</name>
</gene>
<keyword evidence="2" id="KW-1185">Reference proteome</keyword>
<reference evidence="1 2" key="1">
    <citation type="submission" date="2021-06" db="EMBL/GenBank/DDBJ databases">
        <title>Caerostris extrusa draft genome.</title>
        <authorList>
            <person name="Kono N."/>
            <person name="Arakawa K."/>
        </authorList>
    </citation>
    <scope>NUCLEOTIDE SEQUENCE [LARGE SCALE GENOMIC DNA]</scope>
</reference>
<name>A0AAV4P9U5_CAEEX</name>
<protein>
    <submittedName>
        <fullName evidence="1">Uncharacterized protein</fullName>
    </submittedName>
</protein>
<dbReference type="EMBL" id="BPLR01004302">
    <property type="protein sequence ID" value="GIX93834.1"/>
    <property type="molecule type" value="Genomic_DNA"/>
</dbReference>
<proteinExistence type="predicted"/>
<organism evidence="1 2">
    <name type="scientific">Caerostris extrusa</name>
    <name type="common">Bark spider</name>
    <name type="synonym">Caerostris bankana</name>
    <dbReference type="NCBI Taxonomy" id="172846"/>
    <lineage>
        <taxon>Eukaryota</taxon>
        <taxon>Metazoa</taxon>
        <taxon>Ecdysozoa</taxon>
        <taxon>Arthropoda</taxon>
        <taxon>Chelicerata</taxon>
        <taxon>Arachnida</taxon>
        <taxon>Araneae</taxon>
        <taxon>Araneomorphae</taxon>
        <taxon>Entelegynae</taxon>
        <taxon>Araneoidea</taxon>
        <taxon>Araneidae</taxon>
        <taxon>Caerostris</taxon>
    </lineage>
</organism>
<comment type="caution">
    <text evidence="1">The sequence shown here is derived from an EMBL/GenBank/DDBJ whole genome shotgun (WGS) entry which is preliminary data.</text>
</comment>
<dbReference type="AlphaFoldDB" id="A0AAV4P9U5"/>
<evidence type="ECO:0000313" key="2">
    <source>
        <dbReference type="Proteomes" id="UP001054945"/>
    </source>
</evidence>
<dbReference type="Proteomes" id="UP001054945">
    <property type="component" value="Unassembled WGS sequence"/>
</dbReference>
<accession>A0AAV4P9U5</accession>
<evidence type="ECO:0000313" key="1">
    <source>
        <dbReference type="EMBL" id="GIX93834.1"/>
    </source>
</evidence>